<organism evidence="2 3">
    <name type="scientific">Prymnesium parvum</name>
    <name type="common">Toxic golden alga</name>
    <dbReference type="NCBI Taxonomy" id="97485"/>
    <lineage>
        <taxon>Eukaryota</taxon>
        <taxon>Haptista</taxon>
        <taxon>Haptophyta</taxon>
        <taxon>Prymnesiophyceae</taxon>
        <taxon>Prymnesiales</taxon>
        <taxon>Prymnesiaceae</taxon>
        <taxon>Prymnesium</taxon>
    </lineage>
</organism>
<evidence type="ECO:0000313" key="3">
    <source>
        <dbReference type="Proteomes" id="UP001515480"/>
    </source>
</evidence>
<dbReference type="AlphaFoldDB" id="A0AB34JMY4"/>
<accession>A0AB34JMY4</accession>
<keyword evidence="3" id="KW-1185">Reference proteome</keyword>
<comment type="caution">
    <text evidence="2">The sequence shown here is derived from an EMBL/GenBank/DDBJ whole genome shotgun (WGS) entry which is preliminary data.</text>
</comment>
<evidence type="ECO:0000313" key="2">
    <source>
        <dbReference type="EMBL" id="KAL1523083.1"/>
    </source>
</evidence>
<reference evidence="2 3" key="1">
    <citation type="journal article" date="2024" name="Science">
        <title>Giant polyketide synthase enzymes in the biosynthesis of giant marine polyether toxins.</title>
        <authorList>
            <person name="Fallon T.R."/>
            <person name="Shende V.V."/>
            <person name="Wierzbicki I.H."/>
            <person name="Pendleton A.L."/>
            <person name="Watervoot N.F."/>
            <person name="Auber R.P."/>
            <person name="Gonzalez D.J."/>
            <person name="Wisecaver J.H."/>
            <person name="Moore B.S."/>
        </authorList>
    </citation>
    <scope>NUCLEOTIDE SEQUENCE [LARGE SCALE GENOMIC DNA]</scope>
    <source>
        <strain evidence="2 3">12B1</strain>
    </source>
</reference>
<feature type="compositionally biased region" description="Basic and acidic residues" evidence="1">
    <location>
        <begin position="201"/>
        <end position="212"/>
    </location>
</feature>
<protein>
    <submittedName>
        <fullName evidence="2">Uncharacterized protein</fullName>
    </submittedName>
</protein>
<dbReference type="EMBL" id="JBGBPQ010000006">
    <property type="protein sequence ID" value="KAL1523083.1"/>
    <property type="molecule type" value="Genomic_DNA"/>
</dbReference>
<feature type="compositionally biased region" description="Basic residues" evidence="1">
    <location>
        <begin position="182"/>
        <end position="200"/>
    </location>
</feature>
<proteinExistence type="predicted"/>
<gene>
    <name evidence="2" type="ORF">AB1Y20_018043</name>
</gene>
<dbReference type="Proteomes" id="UP001515480">
    <property type="component" value="Unassembled WGS sequence"/>
</dbReference>
<name>A0AB34JMY4_PRYPA</name>
<evidence type="ECO:0000256" key="1">
    <source>
        <dbReference type="SAM" id="MobiDB-lite"/>
    </source>
</evidence>
<feature type="region of interest" description="Disordered" evidence="1">
    <location>
        <begin position="151"/>
        <end position="212"/>
    </location>
</feature>
<sequence>MGAGFSFFSCLDDKMEQRAVAAEALAAEMHHALLLANERATLAEQAAATARRELEATMAKLAAAEATLITNDRPAAPPSRGGALRGGGARVLDIVESTAVAPPASMQATEHGLLERLAAVRQAVAQPRKPDARPADAEAATAALLHAEEEAQAGEVEAWRREREEPEEQEGSLSPTAAAFKTRVRLQRTPVHPRSKQHLQKTREPLMESNRS</sequence>